<protein>
    <submittedName>
        <fullName evidence="3">Uncharacterized protein</fullName>
    </submittedName>
</protein>
<evidence type="ECO:0000256" key="1">
    <source>
        <dbReference type="SAM" id="MobiDB-lite"/>
    </source>
</evidence>
<feature type="transmembrane region" description="Helical" evidence="2">
    <location>
        <begin position="29"/>
        <end position="46"/>
    </location>
</feature>
<accession>A0A5C3LU55</accession>
<evidence type="ECO:0000256" key="2">
    <source>
        <dbReference type="SAM" id="Phobius"/>
    </source>
</evidence>
<evidence type="ECO:0000313" key="3">
    <source>
        <dbReference type="EMBL" id="TFK35498.1"/>
    </source>
</evidence>
<dbReference type="EMBL" id="ML213621">
    <property type="protein sequence ID" value="TFK35498.1"/>
    <property type="molecule type" value="Genomic_DNA"/>
</dbReference>
<gene>
    <name evidence="3" type="ORF">BDQ12DRAFT_688237</name>
</gene>
<sequence length="55" mass="6631">MKPGTTTRPFEKRQIMESCSPNRTGGRNYFWFVFIHFFKIFSWIHLTSSFRAPEN</sequence>
<evidence type="ECO:0000313" key="4">
    <source>
        <dbReference type="Proteomes" id="UP000308652"/>
    </source>
</evidence>
<keyword evidence="2" id="KW-0812">Transmembrane</keyword>
<feature type="region of interest" description="Disordered" evidence="1">
    <location>
        <begin position="1"/>
        <end position="25"/>
    </location>
</feature>
<organism evidence="3 4">
    <name type="scientific">Crucibulum laeve</name>
    <dbReference type="NCBI Taxonomy" id="68775"/>
    <lineage>
        <taxon>Eukaryota</taxon>
        <taxon>Fungi</taxon>
        <taxon>Dikarya</taxon>
        <taxon>Basidiomycota</taxon>
        <taxon>Agaricomycotina</taxon>
        <taxon>Agaricomycetes</taxon>
        <taxon>Agaricomycetidae</taxon>
        <taxon>Agaricales</taxon>
        <taxon>Agaricineae</taxon>
        <taxon>Nidulariaceae</taxon>
        <taxon>Crucibulum</taxon>
    </lineage>
</organism>
<proteinExistence type="predicted"/>
<name>A0A5C3LU55_9AGAR</name>
<keyword evidence="2" id="KW-1133">Transmembrane helix</keyword>
<dbReference type="AlphaFoldDB" id="A0A5C3LU55"/>
<keyword evidence="4" id="KW-1185">Reference proteome</keyword>
<dbReference type="Proteomes" id="UP000308652">
    <property type="component" value="Unassembled WGS sequence"/>
</dbReference>
<keyword evidence="2" id="KW-0472">Membrane</keyword>
<reference evidence="3 4" key="1">
    <citation type="journal article" date="2019" name="Nat. Ecol. Evol.">
        <title>Megaphylogeny resolves global patterns of mushroom evolution.</title>
        <authorList>
            <person name="Varga T."/>
            <person name="Krizsan K."/>
            <person name="Foldi C."/>
            <person name="Dima B."/>
            <person name="Sanchez-Garcia M."/>
            <person name="Sanchez-Ramirez S."/>
            <person name="Szollosi G.J."/>
            <person name="Szarkandi J.G."/>
            <person name="Papp V."/>
            <person name="Albert L."/>
            <person name="Andreopoulos W."/>
            <person name="Angelini C."/>
            <person name="Antonin V."/>
            <person name="Barry K.W."/>
            <person name="Bougher N.L."/>
            <person name="Buchanan P."/>
            <person name="Buyck B."/>
            <person name="Bense V."/>
            <person name="Catcheside P."/>
            <person name="Chovatia M."/>
            <person name="Cooper J."/>
            <person name="Damon W."/>
            <person name="Desjardin D."/>
            <person name="Finy P."/>
            <person name="Geml J."/>
            <person name="Haridas S."/>
            <person name="Hughes K."/>
            <person name="Justo A."/>
            <person name="Karasinski D."/>
            <person name="Kautmanova I."/>
            <person name="Kiss B."/>
            <person name="Kocsube S."/>
            <person name="Kotiranta H."/>
            <person name="LaButti K.M."/>
            <person name="Lechner B.E."/>
            <person name="Liimatainen K."/>
            <person name="Lipzen A."/>
            <person name="Lukacs Z."/>
            <person name="Mihaltcheva S."/>
            <person name="Morgado L.N."/>
            <person name="Niskanen T."/>
            <person name="Noordeloos M.E."/>
            <person name="Ohm R.A."/>
            <person name="Ortiz-Santana B."/>
            <person name="Ovrebo C."/>
            <person name="Racz N."/>
            <person name="Riley R."/>
            <person name="Savchenko A."/>
            <person name="Shiryaev A."/>
            <person name="Soop K."/>
            <person name="Spirin V."/>
            <person name="Szebenyi C."/>
            <person name="Tomsovsky M."/>
            <person name="Tulloss R.E."/>
            <person name="Uehling J."/>
            <person name="Grigoriev I.V."/>
            <person name="Vagvolgyi C."/>
            <person name="Papp T."/>
            <person name="Martin F.M."/>
            <person name="Miettinen O."/>
            <person name="Hibbett D.S."/>
            <person name="Nagy L.G."/>
        </authorList>
    </citation>
    <scope>NUCLEOTIDE SEQUENCE [LARGE SCALE GENOMIC DNA]</scope>
    <source>
        <strain evidence="3 4">CBS 166.37</strain>
    </source>
</reference>